<evidence type="ECO:0000313" key="1">
    <source>
        <dbReference type="EMBL" id="CQR73293.1"/>
    </source>
</evidence>
<evidence type="ECO:0000313" key="2">
    <source>
        <dbReference type="Proteomes" id="UP000049855"/>
    </source>
</evidence>
<dbReference type="AlphaFoldDB" id="A0A0U1L296"/>
<sequence>MAIQCKITTIQGVSLDAAYINIQNPQIIKTKIEDINNYSFRGNVCVYANKESYNSNLIPLEVFDIV</sequence>
<gene>
    <name evidence="1" type="ORF">SpAn4DRAFT_2525</name>
</gene>
<organism evidence="1 2">
    <name type="scientific">Sporomusa ovata</name>
    <dbReference type="NCBI Taxonomy" id="2378"/>
    <lineage>
        <taxon>Bacteria</taxon>
        <taxon>Bacillati</taxon>
        <taxon>Bacillota</taxon>
        <taxon>Negativicutes</taxon>
        <taxon>Selenomonadales</taxon>
        <taxon>Sporomusaceae</taxon>
        <taxon>Sporomusa</taxon>
    </lineage>
</organism>
<dbReference type="Proteomes" id="UP000049855">
    <property type="component" value="Unassembled WGS sequence"/>
</dbReference>
<dbReference type="EMBL" id="CTRP01000012">
    <property type="protein sequence ID" value="CQR73293.1"/>
    <property type="molecule type" value="Genomic_DNA"/>
</dbReference>
<proteinExistence type="predicted"/>
<reference evidence="2" key="1">
    <citation type="submission" date="2015-03" db="EMBL/GenBank/DDBJ databases">
        <authorList>
            <person name="Nijsse Bart"/>
        </authorList>
    </citation>
    <scope>NUCLEOTIDE SEQUENCE [LARGE SCALE GENOMIC DNA]</scope>
</reference>
<name>A0A0U1L296_9FIRM</name>
<accession>A0A0U1L296</accession>
<keyword evidence="2" id="KW-1185">Reference proteome</keyword>
<protein>
    <submittedName>
        <fullName evidence="1">Uncharacterized protein</fullName>
    </submittedName>
</protein>